<accession>A0ABR5MLH1</accession>
<dbReference type="SUPFAM" id="SSF158791">
    <property type="entry name" value="MgtE N-terminal domain-like"/>
    <property type="match status" value="1"/>
</dbReference>
<keyword evidence="2" id="KW-1133">Transmembrane helix</keyword>
<dbReference type="InterPro" id="IPR038076">
    <property type="entry name" value="MgtE_N_sf"/>
</dbReference>
<feature type="transmembrane region" description="Helical" evidence="2">
    <location>
        <begin position="12"/>
        <end position="37"/>
    </location>
</feature>
<evidence type="ECO:0000259" key="3">
    <source>
        <dbReference type="Pfam" id="PF03448"/>
    </source>
</evidence>
<dbReference type="RefSeq" id="WP_047186051.1">
    <property type="nucleotide sequence ID" value="NZ_JAHHXM010000005.1"/>
</dbReference>
<reference evidence="4 5" key="1">
    <citation type="submission" date="2015-07" db="EMBL/GenBank/DDBJ databases">
        <title>High-quality draft genome sequence of Oceanobacillus caeni HM6, a bacillus isolated from a human feces.</title>
        <authorList>
            <person name="Kumar J."/>
            <person name="Verma M.K."/>
            <person name="Pandey R."/>
            <person name="Bhambi M."/>
            <person name="Chauhan N."/>
        </authorList>
    </citation>
    <scope>NUCLEOTIDE SEQUENCE [LARGE SCALE GENOMIC DNA]</scope>
    <source>
        <strain evidence="4 5">HM6</strain>
    </source>
</reference>
<sequence>MAKKEKDKNRKINPFLWFLFAVVIPVAVVISIVLVILNIAGFNTFDWLKEKGNNVPIVSNMISKDDEEPQQSTEMHLQKVIEEKDKKIEDLNQSMDDQEAQIQELEREITRLEKNDSDTKNIQETKELEEEDSNKKVKTVAKSYEKMAPEKAAEILENMSDRSSVVSILNAMSNDSRGEILQEMDPKKAAEVTKNLMEN</sequence>
<dbReference type="EMBL" id="LGTK01000010">
    <property type="protein sequence ID" value="KPH77012.1"/>
    <property type="molecule type" value="Genomic_DNA"/>
</dbReference>
<keyword evidence="2" id="KW-0472">Membrane</keyword>
<dbReference type="Gene3D" id="1.25.60.10">
    <property type="entry name" value="MgtE N-terminal domain-like"/>
    <property type="match status" value="1"/>
</dbReference>
<evidence type="ECO:0000313" key="4">
    <source>
        <dbReference type="EMBL" id="KPH77012.1"/>
    </source>
</evidence>
<proteinExistence type="predicted"/>
<keyword evidence="5" id="KW-1185">Reference proteome</keyword>
<evidence type="ECO:0000256" key="2">
    <source>
        <dbReference type="SAM" id="Phobius"/>
    </source>
</evidence>
<keyword evidence="2" id="KW-0812">Transmembrane</keyword>
<feature type="domain" description="Magnesium transporter MgtE intracellular" evidence="3">
    <location>
        <begin position="141"/>
        <end position="196"/>
    </location>
</feature>
<feature type="coiled-coil region" evidence="1">
    <location>
        <begin position="81"/>
        <end position="122"/>
    </location>
</feature>
<evidence type="ECO:0000313" key="5">
    <source>
        <dbReference type="Proteomes" id="UP000037854"/>
    </source>
</evidence>
<dbReference type="InterPro" id="IPR006668">
    <property type="entry name" value="Mg_transptr_MgtE_intracell_dom"/>
</dbReference>
<comment type="caution">
    <text evidence="4">The sequence shown here is derived from an EMBL/GenBank/DDBJ whole genome shotgun (WGS) entry which is preliminary data.</text>
</comment>
<keyword evidence="1" id="KW-0175">Coiled coil</keyword>
<organism evidence="4 5">
    <name type="scientific">Oceanobacillus caeni</name>
    <dbReference type="NCBI Taxonomy" id="405946"/>
    <lineage>
        <taxon>Bacteria</taxon>
        <taxon>Bacillati</taxon>
        <taxon>Bacillota</taxon>
        <taxon>Bacilli</taxon>
        <taxon>Bacillales</taxon>
        <taxon>Bacillaceae</taxon>
        <taxon>Oceanobacillus</taxon>
    </lineage>
</organism>
<dbReference type="Proteomes" id="UP000037854">
    <property type="component" value="Unassembled WGS sequence"/>
</dbReference>
<protein>
    <recommendedName>
        <fullName evidence="3">Magnesium transporter MgtE intracellular domain-containing protein</fullName>
    </recommendedName>
</protein>
<name>A0ABR5MLH1_9BACI</name>
<gene>
    <name evidence="4" type="ORF">AFL42_04640</name>
</gene>
<evidence type="ECO:0000256" key="1">
    <source>
        <dbReference type="SAM" id="Coils"/>
    </source>
</evidence>
<dbReference type="Pfam" id="PF03448">
    <property type="entry name" value="MgtE_N"/>
    <property type="match status" value="1"/>
</dbReference>